<dbReference type="Pfam" id="PF03946">
    <property type="entry name" value="Ribosomal_L11_N"/>
    <property type="match status" value="1"/>
</dbReference>
<dbReference type="Pfam" id="PF00298">
    <property type="entry name" value="Ribosomal_L11"/>
    <property type="match status" value="1"/>
</dbReference>
<keyword evidence="5 7" id="KW-0699">rRNA-binding</keyword>
<dbReference type="InterPro" id="IPR020783">
    <property type="entry name" value="Ribosomal_uL11_C"/>
</dbReference>
<dbReference type="SUPFAM" id="SSF54747">
    <property type="entry name" value="Ribosomal L11/L12e N-terminal domain"/>
    <property type="match status" value="1"/>
</dbReference>
<feature type="domain" description="Large ribosomal subunit protein uL11 C-terminal" evidence="8">
    <location>
        <begin position="71"/>
        <end position="139"/>
    </location>
</feature>
<keyword evidence="3 5" id="KW-0689">Ribosomal protein</keyword>
<dbReference type="SUPFAM" id="SSF46906">
    <property type="entry name" value="Ribosomal protein L11, C-terminal domain"/>
    <property type="match status" value="1"/>
</dbReference>
<reference evidence="10" key="1">
    <citation type="submission" date="2024-06" db="EMBL/GenBank/DDBJ databases">
        <title>Diversity, functionality, and evolutionary history of bacterial symbionts in false click beetles (Coleoptera, Throscidae).</title>
        <authorList>
            <person name="Wierz J.C."/>
            <person name="Malm H."/>
            <person name="Kaltenpoth M."/>
            <person name="Engl T."/>
        </authorList>
    </citation>
    <scope>NUCLEOTIDE SEQUENCE</scope>
    <source>
        <strain evidence="10">Tduv</strain>
    </source>
</reference>
<evidence type="ECO:0000256" key="1">
    <source>
        <dbReference type="ARBA" id="ARBA00010537"/>
    </source>
</evidence>
<keyword evidence="5 7" id="KW-0694">RNA-binding</keyword>
<comment type="subunit">
    <text evidence="5">Part of the ribosomal stalk of the 50S ribosomal subunit. Interacts with L10 and the large rRNA to form the base of the stalk. L10 forms an elongated spine to which L12 dimers bind in a sequential fashion forming a multimeric L10(L12)X complex.</text>
</comment>
<evidence type="ECO:0000259" key="8">
    <source>
        <dbReference type="Pfam" id="PF00298"/>
    </source>
</evidence>
<evidence type="ECO:0000256" key="2">
    <source>
        <dbReference type="ARBA" id="ARBA00022481"/>
    </source>
</evidence>
<comment type="function">
    <text evidence="5 7">Forms part of the ribosomal stalk which helps the ribosome interact with GTP-bound translation factors.</text>
</comment>
<feature type="domain" description="Large ribosomal subunit protein uL11 N-terminal" evidence="9">
    <location>
        <begin position="9"/>
        <end position="66"/>
    </location>
</feature>
<comment type="PTM">
    <text evidence="5 7">One or more lysine residues are methylated.</text>
</comment>
<keyword evidence="4 5" id="KW-0687">Ribonucleoprotein</keyword>
<organism evidence="10">
    <name type="scientific">Candidatus Shikimatogenerans sp. Tduv</name>
    <dbReference type="NCBI Taxonomy" id="3158567"/>
    <lineage>
        <taxon>Bacteria</taxon>
        <taxon>Pseudomonadati</taxon>
        <taxon>Bacteroidota</taxon>
        <taxon>Flavobacteriia</taxon>
        <taxon>Flavobacteriales</taxon>
        <taxon>Candidatus Shikimatogenerans</taxon>
    </lineage>
</organism>
<dbReference type="GO" id="GO:0006412">
    <property type="term" value="P:translation"/>
    <property type="evidence" value="ECO:0007669"/>
    <property type="project" value="UniProtKB-UniRule"/>
</dbReference>
<dbReference type="InterPro" id="IPR036796">
    <property type="entry name" value="Ribosomal_uL11_N_sf"/>
</dbReference>
<dbReference type="NCBIfam" id="TIGR01632">
    <property type="entry name" value="L11_bact"/>
    <property type="match status" value="1"/>
</dbReference>
<evidence type="ECO:0000256" key="7">
    <source>
        <dbReference type="RuleBase" id="RU003979"/>
    </source>
</evidence>
<dbReference type="InterPro" id="IPR020784">
    <property type="entry name" value="Ribosomal_uL11_N"/>
</dbReference>
<dbReference type="CDD" id="cd00349">
    <property type="entry name" value="Ribosomal_L11"/>
    <property type="match status" value="1"/>
</dbReference>
<dbReference type="AlphaFoldDB" id="A0AAU7QRG9"/>
<dbReference type="EMBL" id="CP157894">
    <property type="protein sequence ID" value="XBT18289.1"/>
    <property type="molecule type" value="Genomic_DNA"/>
</dbReference>
<dbReference type="InterPro" id="IPR036769">
    <property type="entry name" value="Ribosomal_uL11_C_sf"/>
</dbReference>
<evidence type="ECO:0000259" key="9">
    <source>
        <dbReference type="Pfam" id="PF03946"/>
    </source>
</evidence>
<dbReference type="GO" id="GO:0070180">
    <property type="term" value="F:large ribosomal subunit rRNA binding"/>
    <property type="evidence" value="ECO:0007669"/>
    <property type="project" value="UniProtKB-UniRule"/>
</dbReference>
<dbReference type="GO" id="GO:0003735">
    <property type="term" value="F:structural constituent of ribosome"/>
    <property type="evidence" value="ECO:0007669"/>
    <property type="project" value="InterPro"/>
</dbReference>
<keyword evidence="2 5" id="KW-0488">Methylation</keyword>
<evidence type="ECO:0000256" key="4">
    <source>
        <dbReference type="ARBA" id="ARBA00023274"/>
    </source>
</evidence>
<dbReference type="Gene3D" id="3.30.1550.10">
    <property type="entry name" value="Ribosomal protein L11/L12, N-terminal domain"/>
    <property type="match status" value="1"/>
</dbReference>
<sequence>MNNNILKIIKMQIIGGKANPTPPIGPILGATGINIIDFCKKFNLFTKNRINEKIPTIIYIYKDKTFKFKTKVSPVSTLLLNKLNLKKGSKEPNKNIIGNIIYKDIIDIANIKIKDLNCCKIKSAISMILGTAKSLGINIIYEKKI</sequence>
<comment type="similarity">
    <text evidence="1 5 6">Belongs to the universal ribosomal protein uL11 family.</text>
</comment>
<gene>
    <name evidence="5 10" type="primary">rplK</name>
    <name evidence="10" type="ORF">ABNO50_00470</name>
</gene>
<dbReference type="HAMAP" id="MF_00736">
    <property type="entry name" value="Ribosomal_uL11"/>
    <property type="match status" value="1"/>
</dbReference>
<dbReference type="Gene3D" id="1.10.10.250">
    <property type="entry name" value="Ribosomal protein L11, C-terminal domain"/>
    <property type="match status" value="1"/>
</dbReference>
<evidence type="ECO:0000313" key="10">
    <source>
        <dbReference type="EMBL" id="XBT18289.1"/>
    </source>
</evidence>
<evidence type="ECO:0000256" key="3">
    <source>
        <dbReference type="ARBA" id="ARBA00022980"/>
    </source>
</evidence>
<dbReference type="PANTHER" id="PTHR11661">
    <property type="entry name" value="60S RIBOSOMAL PROTEIN L12"/>
    <property type="match status" value="1"/>
</dbReference>
<proteinExistence type="inferred from homology"/>
<name>A0AAU7QRG9_9FLAO</name>
<dbReference type="GO" id="GO:0022625">
    <property type="term" value="C:cytosolic large ribosomal subunit"/>
    <property type="evidence" value="ECO:0007669"/>
    <property type="project" value="TreeGrafter"/>
</dbReference>
<accession>A0AAU7QRG9</accession>
<dbReference type="InterPro" id="IPR000911">
    <property type="entry name" value="Ribosomal_uL11"/>
</dbReference>
<dbReference type="SMART" id="SM00649">
    <property type="entry name" value="RL11"/>
    <property type="match status" value="1"/>
</dbReference>
<dbReference type="PANTHER" id="PTHR11661:SF1">
    <property type="entry name" value="LARGE RIBOSOMAL SUBUNIT PROTEIN UL11M"/>
    <property type="match status" value="1"/>
</dbReference>
<evidence type="ECO:0000256" key="6">
    <source>
        <dbReference type="RuleBase" id="RU003978"/>
    </source>
</evidence>
<protein>
    <recommendedName>
        <fullName evidence="5">Large ribosomal subunit protein uL11</fullName>
    </recommendedName>
</protein>
<evidence type="ECO:0000256" key="5">
    <source>
        <dbReference type="HAMAP-Rule" id="MF_00736"/>
    </source>
</evidence>
<dbReference type="InterPro" id="IPR006519">
    <property type="entry name" value="Ribosomal_uL11_bac-typ"/>
</dbReference>